<keyword evidence="3 6" id="KW-0862">Zinc</keyword>
<comment type="caution">
    <text evidence="8">The sequence shown here is derived from an EMBL/GenBank/DDBJ whole genome shotgun (WGS) entry which is preliminary data.</text>
</comment>
<dbReference type="InterPro" id="IPR020843">
    <property type="entry name" value="ER"/>
</dbReference>
<keyword evidence="4" id="KW-0560">Oxidoreductase</keyword>
<dbReference type="InterPro" id="IPR002328">
    <property type="entry name" value="ADH_Zn_CS"/>
</dbReference>
<dbReference type="SMART" id="SM00829">
    <property type="entry name" value="PKS_ER"/>
    <property type="match status" value="1"/>
</dbReference>
<dbReference type="GO" id="GO:0051903">
    <property type="term" value="F:S-(hydroxymethyl)glutathione dehydrogenase [NAD(P)+] activity"/>
    <property type="evidence" value="ECO:0007669"/>
    <property type="project" value="TreeGrafter"/>
</dbReference>
<dbReference type="GO" id="GO:0008270">
    <property type="term" value="F:zinc ion binding"/>
    <property type="evidence" value="ECO:0007669"/>
    <property type="project" value="InterPro"/>
</dbReference>
<organism evidence="8 9">
    <name type="scientific">Ceratopteris richardii</name>
    <name type="common">Triangle waterfern</name>
    <dbReference type="NCBI Taxonomy" id="49495"/>
    <lineage>
        <taxon>Eukaryota</taxon>
        <taxon>Viridiplantae</taxon>
        <taxon>Streptophyta</taxon>
        <taxon>Embryophyta</taxon>
        <taxon>Tracheophyta</taxon>
        <taxon>Polypodiopsida</taxon>
        <taxon>Polypodiidae</taxon>
        <taxon>Polypodiales</taxon>
        <taxon>Pteridineae</taxon>
        <taxon>Pteridaceae</taxon>
        <taxon>Parkerioideae</taxon>
        <taxon>Ceratopteris</taxon>
    </lineage>
</organism>
<dbReference type="Pfam" id="PF08240">
    <property type="entry name" value="ADH_N"/>
    <property type="match status" value="1"/>
</dbReference>
<dbReference type="Proteomes" id="UP000825935">
    <property type="component" value="Chromosome 7"/>
</dbReference>
<dbReference type="AlphaFoldDB" id="A0A8T2UNF9"/>
<dbReference type="GO" id="GO:0046294">
    <property type="term" value="P:formaldehyde catabolic process"/>
    <property type="evidence" value="ECO:0007669"/>
    <property type="project" value="TreeGrafter"/>
</dbReference>
<evidence type="ECO:0000256" key="6">
    <source>
        <dbReference type="RuleBase" id="RU361277"/>
    </source>
</evidence>
<dbReference type="Pfam" id="PF00107">
    <property type="entry name" value="ADH_zinc_N"/>
    <property type="match status" value="1"/>
</dbReference>
<evidence type="ECO:0000313" key="8">
    <source>
        <dbReference type="EMBL" id="KAH7433809.1"/>
    </source>
</evidence>
<sequence>MAPALPAPAPGPIKCKAAVAWGPNEELVIEDIEVDAPHAGEVRIRMVAVSLCHTDISFLGMVQAQFPRILGHEGAGIVESVGEGVKHLKVGDHVLPLSFPECGECANCKSEFNNLCEKYVKNMKELQMLHPIDQKSRFSVSKAGETQQIFSFLTSIFSEYTVVSEDCCAKIHEDAPFEKACIFACAIPTGFGAAWNTVKVEKGSTVAIVGLGTIGLAVADATRIAGASRIIGIDINSGKFDLAKRFGVTECINPKDCQSPIQKVLQDLTNGGVDYFFECVGKVDLVEAALESTREGSGKTVVLGFDGSCRQLSFNPLLLFGRSIMSSVCGGYKGRSHVPGLVDKLVKKELFVDNYITHTLPFKEINKAIALLNSGTCLRCVMTMG</sequence>
<keyword evidence="2 6" id="KW-0479">Metal-binding</keyword>
<dbReference type="Gene3D" id="3.40.50.720">
    <property type="entry name" value="NAD(P)-binding Rossmann-like Domain"/>
    <property type="match status" value="1"/>
</dbReference>
<reference evidence="8" key="1">
    <citation type="submission" date="2021-08" db="EMBL/GenBank/DDBJ databases">
        <title>WGS assembly of Ceratopteris richardii.</title>
        <authorList>
            <person name="Marchant D.B."/>
            <person name="Chen G."/>
            <person name="Jenkins J."/>
            <person name="Shu S."/>
            <person name="Leebens-Mack J."/>
            <person name="Grimwood J."/>
            <person name="Schmutz J."/>
            <person name="Soltis P."/>
            <person name="Soltis D."/>
            <person name="Chen Z.-H."/>
        </authorList>
    </citation>
    <scope>NUCLEOTIDE SEQUENCE</scope>
    <source>
        <strain evidence="8">Whitten #5841</strain>
        <tissue evidence="8">Leaf</tissue>
    </source>
</reference>
<dbReference type="InterPro" id="IPR013149">
    <property type="entry name" value="ADH-like_C"/>
</dbReference>
<accession>A0A8T2UNF9</accession>
<evidence type="ECO:0000256" key="5">
    <source>
        <dbReference type="ARBA" id="ARBA00023027"/>
    </source>
</evidence>
<dbReference type="InterPro" id="IPR013154">
    <property type="entry name" value="ADH-like_N"/>
</dbReference>
<evidence type="ECO:0000313" key="9">
    <source>
        <dbReference type="Proteomes" id="UP000825935"/>
    </source>
</evidence>
<gene>
    <name evidence="8" type="ORF">KP509_07G087300</name>
</gene>
<dbReference type="OMA" id="EFKQKSA"/>
<dbReference type="PANTHER" id="PTHR43880:SF56">
    <property type="entry name" value="ALCOHOL DEHYDROGENASE-LIKE 4"/>
    <property type="match status" value="1"/>
</dbReference>
<dbReference type="InterPro" id="IPR036291">
    <property type="entry name" value="NAD(P)-bd_dom_sf"/>
</dbReference>
<dbReference type="OrthoDB" id="417550at2759"/>
<dbReference type="PROSITE" id="PS00059">
    <property type="entry name" value="ADH_ZINC"/>
    <property type="match status" value="1"/>
</dbReference>
<evidence type="ECO:0000256" key="1">
    <source>
        <dbReference type="ARBA" id="ARBA00001947"/>
    </source>
</evidence>
<dbReference type="SUPFAM" id="SSF50129">
    <property type="entry name" value="GroES-like"/>
    <property type="match status" value="2"/>
</dbReference>
<evidence type="ECO:0000256" key="2">
    <source>
        <dbReference type="ARBA" id="ARBA00022723"/>
    </source>
</evidence>
<name>A0A8T2UNF9_CERRI</name>
<dbReference type="FunFam" id="3.40.50.720:FF:000003">
    <property type="entry name" value="S-(hydroxymethyl)glutathione dehydrogenase"/>
    <property type="match status" value="1"/>
</dbReference>
<dbReference type="GO" id="GO:0005829">
    <property type="term" value="C:cytosol"/>
    <property type="evidence" value="ECO:0007669"/>
    <property type="project" value="TreeGrafter"/>
</dbReference>
<dbReference type="PANTHER" id="PTHR43880">
    <property type="entry name" value="ALCOHOL DEHYDROGENASE"/>
    <property type="match status" value="1"/>
</dbReference>
<evidence type="ECO:0000256" key="3">
    <source>
        <dbReference type="ARBA" id="ARBA00022833"/>
    </source>
</evidence>
<comment type="cofactor">
    <cofactor evidence="1 6">
        <name>Zn(2+)</name>
        <dbReference type="ChEBI" id="CHEBI:29105"/>
    </cofactor>
</comment>
<evidence type="ECO:0000259" key="7">
    <source>
        <dbReference type="SMART" id="SM00829"/>
    </source>
</evidence>
<evidence type="ECO:0000256" key="4">
    <source>
        <dbReference type="ARBA" id="ARBA00023002"/>
    </source>
</evidence>
<dbReference type="SUPFAM" id="SSF51735">
    <property type="entry name" value="NAD(P)-binding Rossmann-fold domains"/>
    <property type="match status" value="1"/>
</dbReference>
<feature type="domain" description="Enoyl reductase (ER)" evidence="7">
    <location>
        <begin position="22"/>
        <end position="382"/>
    </location>
</feature>
<dbReference type="EMBL" id="CM035412">
    <property type="protein sequence ID" value="KAH7433809.1"/>
    <property type="molecule type" value="Genomic_DNA"/>
</dbReference>
<comment type="similarity">
    <text evidence="6">Belongs to the zinc-containing alcohol dehydrogenase family.</text>
</comment>
<protein>
    <recommendedName>
        <fullName evidence="7">Enoyl reductase (ER) domain-containing protein</fullName>
    </recommendedName>
</protein>
<dbReference type="Gene3D" id="3.90.180.10">
    <property type="entry name" value="Medium-chain alcohol dehydrogenases, catalytic domain"/>
    <property type="match status" value="1"/>
</dbReference>
<keyword evidence="9" id="KW-1185">Reference proteome</keyword>
<dbReference type="InterPro" id="IPR011032">
    <property type="entry name" value="GroES-like_sf"/>
</dbReference>
<proteinExistence type="inferred from homology"/>
<keyword evidence="5" id="KW-0520">NAD</keyword>